<dbReference type="AlphaFoldDB" id="A0A9D3XNL8"/>
<sequence length="109" mass="12112">MEGTKHVCRSMNPCVGQQPLSHLQTNLLPNPTGHREANLQGQAALGSRLAFIQCLHVTRESIWLRELVMYKSVCCPWAYDIQSSPPVPVGQICNRQVKDPWGKSLSSSV</sequence>
<keyword evidence="2" id="KW-1185">Reference proteome</keyword>
<dbReference type="EMBL" id="JAHDVG010000466">
    <property type="protein sequence ID" value="KAH1183191.1"/>
    <property type="molecule type" value="Genomic_DNA"/>
</dbReference>
<proteinExistence type="predicted"/>
<evidence type="ECO:0000313" key="1">
    <source>
        <dbReference type="EMBL" id="KAH1183191.1"/>
    </source>
</evidence>
<protein>
    <submittedName>
        <fullName evidence="1">Uncharacterized protein</fullName>
    </submittedName>
</protein>
<comment type="caution">
    <text evidence="1">The sequence shown here is derived from an EMBL/GenBank/DDBJ whole genome shotgun (WGS) entry which is preliminary data.</text>
</comment>
<gene>
    <name evidence="1" type="ORF">KIL84_004683</name>
</gene>
<accession>A0A9D3XNL8</accession>
<name>A0A9D3XNL8_9SAUR</name>
<organism evidence="1 2">
    <name type="scientific">Mauremys mutica</name>
    <name type="common">yellowpond turtle</name>
    <dbReference type="NCBI Taxonomy" id="74926"/>
    <lineage>
        <taxon>Eukaryota</taxon>
        <taxon>Metazoa</taxon>
        <taxon>Chordata</taxon>
        <taxon>Craniata</taxon>
        <taxon>Vertebrata</taxon>
        <taxon>Euteleostomi</taxon>
        <taxon>Archelosauria</taxon>
        <taxon>Testudinata</taxon>
        <taxon>Testudines</taxon>
        <taxon>Cryptodira</taxon>
        <taxon>Durocryptodira</taxon>
        <taxon>Testudinoidea</taxon>
        <taxon>Geoemydidae</taxon>
        <taxon>Geoemydinae</taxon>
        <taxon>Mauremys</taxon>
    </lineage>
</organism>
<reference evidence="1" key="1">
    <citation type="submission" date="2021-09" db="EMBL/GenBank/DDBJ databases">
        <title>The genome of Mauremys mutica provides insights into the evolution of semi-aquatic lifestyle.</title>
        <authorList>
            <person name="Gong S."/>
            <person name="Gao Y."/>
        </authorList>
    </citation>
    <scope>NUCLEOTIDE SEQUENCE</scope>
    <source>
        <strain evidence="1">MM-2020</strain>
        <tissue evidence="1">Muscle</tissue>
    </source>
</reference>
<evidence type="ECO:0000313" key="2">
    <source>
        <dbReference type="Proteomes" id="UP000827986"/>
    </source>
</evidence>
<dbReference type="Proteomes" id="UP000827986">
    <property type="component" value="Unassembled WGS sequence"/>
</dbReference>